<evidence type="ECO:0000256" key="9">
    <source>
        <dbReference type="ARBA" id="ARBA00045223"/>
    </source>
</evidence>
<dbReference type="Proteomes" id="UP000594220">
    <property type="component" value="Unplaced"/>
</dbReference>
<dbReference type="InterPro" id="IPR018228">
    <property type="entry name" value="DNase_TatD-rel_CS"/>
</dbReference>
<dbReference type="PANTHER" id="PTHR10060:SF15">
    <property type="entry name" value="DEOXYRIBONUCLEASE TATDN1"/>
    <property type="match status" value="1"/>
</dbReference>
<keyword evidence="4" id="KW-0540">Nuclease</keyword>
<evidence type="ECO:0000313" key="10">
    <source>
        <dbReference type="Ensembl" id="ENSCPRP00005012679.1"/>
    </source>
</evidence>
<dbReference type="SUPFAM" id="SSF51556">
    <property type="entry name" value="Metallo-dependent hydrolases"/>
    <property type="match status" value="1"/>
</dbReference>
<dbReference type="GeneTree" id="ENSGT00940000156272"/>
<evidence type="ECO:0000256" key="6">
    <source>
        <dbReference type="ARBA" id="ARBA00022801"/>
    </source>
</evidence>
<dbReference type="PANTHER" id="PTHR10060">
    <property type="entry name" value="TATD FAMILY DEOXYRIBONUCLEASE"/>
    <property type="match status" value="1"/>
</dbReference>
<dbReference type="InterPro" id="IPR032466">
    <property type="entry name" value="Metal_Hydrolase"/>
</dbReference>
<evidence type="ECO:0000256" key="8">
    <source>
        <dbReference type="ARBA" id="ARBA00039767"/>
    </source>
</evidence>
<comment type="similarity">
    <text evidence="3">Belongs to the metallo-dependent hydrolases superfamily. TatD-type hydrolase family.</text>
</comment>
<dbReference type="CDD" id="cd01310">
    <property type="entry name" value="TatD_DNAse"/>
    <property type="match status" value="1"/>
</dbReference>
<name>A0A7M4ERB5_CROPO</name>
<comment type="cofactor">
    <cofactor evidence="1">
        <name>a divalent metal cation</name>
        <dbReference type="ChEBI" id="CHEBI:60240"/>
    </cofactor>
</comment>
<dbReference type="InterPro" id="IPR050891">
    <property type="entry name" value="TatD-type_Hydrolase"/>
</dbReference>
<evidence type="ECO:0000256" key="7">
    <source>
        <dbReference type="ARBA" id="ARBA00023242"/>
    </source>
</evidence>
<evidence type="ECO:0000256" key="2">
    <source>
        <dbReference type="ARBA" id="ARBA00004123"/>
    </source>
</evidence>
<dbReference type="PROSITE" id="PS01091">
    <property type="entry name" value="TATD_3"/>
    <property type="match status" value="1"/>
</dbReference>
<dbReference type="GO" id="GO:0046872">
    <property type="term" value="F:metal ion binding"/>
    <property type="evidence" value="ECO:0007669"/>
    <property type="project" value="UniProtKB-KW"/>
</dbReference>
<comment type="function">
    <text evidence="9">Deoxyribonuclease which catalyzes (in vitro) the decatenation of kinetoplast DNA, which are circular DNA catenated to each other, producing linear DNA molecules. Plays an important role in chromosomal segregation and cell cycle progression during eye development probably via its DNA decatenation activity.</text>
</comment>
<gene>
    <name evidence="10" type="primary">TATDN1</name>
</gene>
<dbReference type="Gene3D" id="3.20.20.140">
    <property type="entry name" value="Metal-dependent hydrolases"/>
    <property type="match status" value="1"/>
</dbReference>
<evidence type="ECO:0000256" key="4">
    <source>
        <dbReference type="ARBA" id="ARBA00022722"/>
    </source>
</evidence>
<organism evidence="10 11">
    <name type="scientific">Crocodylus porosus</name>
    <name type="common">Saltwater crocodile</name>
    <name type="synonym">Estuarine crocodile</name>
    <dbReference type="NCBI Taxonomy" id="8502"/>
    <lineage>
        <taxon>Eukaryota</taxon>
        <taxon>Metazoa</taxon>
        <taxon>Chordata</taxon>
        <taxon>Craniata</taxon>
        <taxon>Vertebrata</taxon>
        <taxon>Euteleostomi</taxon>
        <taxon>Archelosauria</taxon>
        <taxon>Archosauria</taxon>
        <taxon>Crocodylia</taxon>
        <taxon>Longirostres</taxon>
        <taxon>Crocodylidae</taxon>
        <taxon>Crocodylus</taxon>
    </lineage>
</organism>
<evidence type="ECO:0000256" key="1">
    <source>
        <dbReference type="ARBA" id="ARBA00001968"/>
    </source>
</evidence>
<dbReference type="AlphaFoldDB" id="A0A7M4ERB5"/>
<dbReference type="FunFam" id="3.20.20.140:FF:000034">
    <property type="entry name" value="putative deoxyribonuclease TATDN1 isoform X1"/>
    <property type="match status" value="1"/>
</dbReference>
<reference evidence="10" key="2">
    <citation type="submission" date="2025-09" db="UniProtKB">
        <authorList>
            <consortium name="Ensembl"/>
        </authorList>
    </citation>
    <scope>IDENTIFICATION</scope>
</reference>
<evidence type="ECO:0000313" key="11">
    <source>
        <dbReference type="Proteomes" id="UP000594220"/>
    </source>
</evidence>
<dbReference type="Pfam" id="PF01026">
    <property type="entry name" value="TatD_DNase"/>
    <property type="match status" value="1"/>
</dbReference>
<dbReference type="GO" id="GO:0005634">
    <property type="term" value="C:nucleus"/>
    <property type="evidence" value="ECO:0007669"/>
    <property type="project" value="UniProtKB-SubCell"/>
</dbReference>
<proteinExistence type="inferred from homology"/>
<keyword evidence="7" id="KW-0539">Nucleus</keyword>
<comment type="subcellular location">
    <subcellularLocation>
        <location evidence="2">Nucleus</location>
    </subcellularLocation>
</comment>
<evidence type="ECO:0000256" key="5">
    <source>
        <dbReference type="ARBA" id="ARBA00022723"/>
    </source>
</evidence>
<reference evidence="10" key="1">
    <citation type="submission" date="2025-08" db="UniProtKB">
        <authorList>
            <consortium name="Ensembl"/>
        </authorList>
    </citation>
    <scope>IDENTIFICATION</scope>
</reference>
<protein>
    <recommendedName>
        <fullName evidence="8">Deoxyribonuclease TATDN1</fullName>
    </recommendedName>
</protein>
<keyword evidence="11" id="KW-1185">Reference proteome</keyword>
<accession>A0A7M4ERB5</accession>
<keyword evidence="5" id="KW-0479">Metal-binding</keyword>
<dbReference type="GO" id="GO:0008296">
    <property type="term" value="F:3'-5'-DNA exonuclease activity"/>
    <property type="evidence" value="ECO:0007669"/>
    <property type="project" value="TreeGrafter"/>
</dbReference>
<keyword evidence="6" id="KW-0378">Hydrolase</keyword>
<dbReference type="GO" id="GO:0005829">
    <property type="term" value="C:cytosol"/>
    <property type="evidence" value="ECO:0007669"/>
    <property type="project" value="TreeGrafter"/>
</dbReference>
<sequence>MGSLFTSTSVVPVFILEPFHTSVPFDLVIPVLGAVHHTRTGCSRDPASGLAPPAGAAVSHRQGALLTANLSREFLPRMRTPSRLYWGAPLLPRTQEPAPASWGGRYKETPHGAGGALTFGRTRTRGDAARACRAAAPSVGASGTPPSWAGDAPPPVSLGPGRGGCREGGGVLRARRMRCSRLSAADMSRCKFVDIAINLTDPMFRGIYRGTQKHQDDFLDVIERAVKTGVKKFMITGGSLQDSKDALQLAQTNEMFYSTVGCHPTRCGEFEKSDPDQYLAELQNLVEKNKRKVIAVGECGLDFDRLEFCPKDTQLKYFEKQFDLSEQTKLPVFLHCRNSHAEFLDIMRRNRDRCVGGVVHSFDGTKEEAAAIIDLDLYIGINGCSLKTEANLETLKSIPSERLMIETDAPWCGIKNTHAGSKFIKTTFPTKKKWEIGHCLKDRNEPCHIIQVLEIMATVREEDPLELANTLYNNAIKVFFSSM</sequence>
<dbReference type="InterPro" id="IPR001130">
    <property type="entry name" value="TatD-like"/>
</dbReference>
<evidence type="ECO:0000256" key="3">
    <source>
        <dbReference type="ARBA" id="ARBA00009275"/>
    </source>
</evidence>
<dbReference type="Ensembl" id="ENSCPRT00005014923.1">
    <property type="protein sequence ID" value="ENSCPRP00005012679.1"/>
    <property type="gene ID" value="ENSCPRG00005009009.1"/>
</dbReference>